<dbReference type="AlphaFoldDB" id="A0A7V5XH74"/>
<accession>A0A7V5XH74</accession>
<proteinExistence type="predicted"/>
<dbReference type="EMBL" id="DRWR01000094">
    <property type="protein sequence ID" value="HHQ16253.1"/>
    <property type="molecule type" value="Genomic_DNA"/>
</dbReference>
<dbReference type="Pfam" id="PF05168">
    <property type="entry name" value="HEPN"/>
    <property type="match status" value="1"/>
</dbReference>
<evidence type="ECO:0000259" key="1">
    <source>
        <dbReference type="Pfam" id="PF05168"/>
    </source>
</evidence>
<reference evidence="2" key="1">
    <citation type="journal article" date="2020" name="mSystems">
        <title>Genome- and Community-Level Interaction Insights into Carbon Utilization and Element Cycling Functions of Hydrothermarchaeota in Hydrothermal Sediment.</title>
        <authorList>
            <person name="Zhou Z."/>
            <person name="Liu Y."/>
            <person name="Xu W."/>
            <person name="Pan J."/>
            <person name="Luo Z.H."/>
            <person name="Li M."/>
        </authorList>
    </citation>
    <scope>NUCLEOTIDE SEQUENCE [LARGE SCALE GENOMIC DNA]</scope>
    <source>
        <strain evidence="2">SpSt-106</strain>
    </source>
</reference>
<evidence type="ECO:0000313" key="2">
    <source>
        <dbReference type="EMBL" id="HHQ16253.1"/>
    </source>
</evidence>
<feature type="domain" description="HEPN" evidence="1">
    <location>
        <begin position="2"/>
        <end position="59"/>
    </location>
</feature>
<gene>
    <name evidence="2" type="ORF">ENM15_05505</name>
</gene>
<comment type="caution">
    <text evidence="2">The sequence shown here is derived from an EMBL/GenBank/DDBJ whole genome shotgun (WGS) entry which is preliminary data.</text>
</comment>
<dbReference type="Gene3D" id="1.20.120.330">
    <property type="entry name" value="Nucleotidyltransferases domain 2"/>
    <property type="match status" value="1"/>
</dbReference>
<organism evidence="2">
    <name type="scientific">Thermodesulfobacterium geofontis</name>
    <dbReference type="NCBI Taxonomy" id="1295609"/>
    <lineage>
        <taxon>Bacteria</taxon>
        <taxon>Pseudomonadati</taxon>
        <taxon>Thermodesulfobacteriota</taxon>
        <taxon>Thermodesulfobacteria</taxon>
        <taxon>Thermodesulfobacteriales</taxon>
        <taxon>Thermodesulfobacteriaceae</taxon>
        <taxon>Thermodesulfobacterium</taxon>
    </lineage>
</organism>
<sequence>MLFEMCIREDKEFEKLDKDRISELTFYAVDIRYPDEYYIPSLEEAKESFEIAKQVKDFIFKKLNITEEDIK</sequence>
<protein>
    <submittedName>
        <fullName evidence="2">HEPN domain-containing protein</fullName>
    </submittedName>
</protein>
<dbReference type="InterPro" id="IPR007842">
    <property type="entry name" value="HEPN_dom"/>
</dbReference>
<name>A0A7V5XH74_9BACT</name>